<evidence type="ECO:0008006" key="5">
    <source>
        <dbReference type="Google" id="ProtNLM"/>
    </source>
</evidence>
<proteinExistence type="predicted"/>
<name>A0ABM8EJX9_9BACT</name>
<dbReference type="InterPro" id="IPR001258">
    <property type="entry name" value="NHL_repeat"/>
</dbReference>
<feature type="signal peptide" evidence="2">
    <location>
        <begin position="1"/>
        <end position="22"/>
    </location>
</feature>
<dbReference type="Gene3D" id="2.120.10.30">
    <property type="entry name" value="TolB, C-terminal domain"/>
    <property type="match status" value="2"/>
</dbReference>
<dbReference type="EMBL" id="AP027151">
    <property type="protein sequence ID" value="BDV42822.1"/>
    <property type="molecule type" value="Genomic_DNA"/>
</dbReference>
<evidence type="ECO:0000256" key="2">
    <source>
        <dbReference type="SAM" id="SignalP"/>
    </source>
</evidence>
<sequence>MKRLFIPTMLLAGLAAALPAAAETVVLQNLQGIYSDDKEGGMKIPEGVACAADGTVVVADTGNARLLRYHFSGGSLSGGSEVKAPQLPYPLRLQLTSHGDILALDGRLRKIARIKPDGSFAGYLEPQGVPGGAVVPRSLRVGSGDSIYLLDIAGGRVVVLDATGTFQRQVTFPAAYGFMSDLALAPDGKLLLIDSVKARVYVAGAGEQTFRPLTGELHEYLDFPLSLETDAQGVIYVVDQSSGSIVLIGQDGAMLGRQLSRGWKPGLLNFPAQLCVTGNELMVADRGNNRVQVFERGR</sequence>
<dbReference type="InterPro" id="IPR050952">
    <property type="entry name" value="TRIM-NHL_E3_ligases"/>
</dbReference>
<evidence type="ECO:0000313" key="4">
    <source>
        <dbReference type="Proteomes" id="UP001317705"/>
    </source>
</evidence>
<dbReference type="RefSeq" id="WP_282003509.1">
    <property type="nucleotide sequence ID" value="NZ_AP027151.1"/>
</dbReference>
<keyword evidence="4" id="KW-1185">Reference proteome</keyword>
<dbReference type="SUPFAM" id="SSF101898">
    <property type="entry name" value="NHL repeat"/>
    <property type="match status" value="1"/>
</dbReference>
<keyword evidence="2" id="KW-0732">Signal</keyword>
<accession>A0ABM8EJX9</accession>
<dbReference type="CDD" id="cd05819">
    <property type="entry name" value="NHL"/>
    <property type="match status" value="1"/>
</dbReference>
<dbReference type="PANTHER" id="PTHR24104">
    <property type="entry name" value="E3 UBIQUITIN-PROTEIN LIGASE NHLRC1-RELATED"/>
    <property type="match status" value="1"/>
</dbReference>
<reference evidence="3 4" key="1">
    <citation type="submission" date="2022-12" db="EMBL/GenBank/DDBJ databases">
        <title>Polyphasic characterization of Geotalea uranireducens NIT-SL11 newly isolated from a complex of sewage sludge and microbially reduced graphene oxide.</title>
        <authorList>
            <person name="Xie L."/>
            <person name="Yoshida N."/>
            <person name="Meng L."/>
        </authorList>
    </citation>
    <scope>NUCLEOTIDE SEQUENCE [LARGE SCALE GENOMIC DNA]</scope>
    <source>
        <strain evidence="3 4">NIT-SL11</strain>
    </source>
</reference>
<evidence type="ECO:0000256" key="1">
    <source>
        <dbReference type="ARBA" id="ARBA00022737"/>
    </source>
</evidence>
<dbReference type="InterPro" id="IPR011042">
    <property type="entry name" value="6-blade_b-propeller_TolB-like"/>
</dbReference>
<feature type="chain" id="PRO_5047358322" description="NHL repeat-containing protein" evidence="2">
    <location>
        <begin position="23"/>
        <end position="298"/>
    </location>
</feature>
<dbReference type="Pfam" id="PF01436">
    <property type="entry name" value="NHL"/>
    <property type="match status" value="1"/>
</dbReference>
<dbReference type="PANTHER" id="PTHR24104:SF25">
    <property type="entry name" value="PROTEIN LIN-41"/>
    <property type="match status" value="1"/>
</dbReference>
<keyword evidence="1" id="KW-0677">Repeat</keyword>
<protein>
    <recommendedName>
        <fullName evidence="5">NHL repeat-containing protein</fullName>
    </recommendedName>
</protein>
<organism evidence="3 4">
    <name type="scientific">Geotalea uraniireducens</name>
    <dbReference type="NCBI Taxonomy" id="351604"/>
    <lineage>
        <taxon>Bacteria</taxon>
        <taxon>Pseudomonadati</taxon>
        <taxon>Thermodesulfobacteriota</taxon>
        <taxon>Desulfuromonadia</taxon>
        <taxon>Geobacterales</taxon>
        <taxon>Geobacteraceae</taxon>
        <taxon>Geotalea</taxon>
    </lineage>
</organism>
<gene>
    <name evidence="3" type="ORF">GURASL_17450</name>
</gene>
<dbReference type="Proteomes" id="UP001317705">
    <property type="component" value="Chromosome"/>
</dbReference>
<evidence type="ECO:0000313" key="3">
    <source>
        <dbReference type="EMBL" id="BDV42822.1"/>
    </source>
</evidence>